<sequence length="411" mass="45971">MSKDNPSENNYPIEITGNHATWPSANISAILTIGDDYSPVAHSVHAVIGWIEQDVVECLVCADNTGQIKDRSTTAGEGKDPQQVKFQRLVKWKNSQRSGVPIVGPNYWRNGTNPLKRVQPKRIYFKAALARYFSNPLISSRAFRKLGWRIEEFLTRLLRIPFLIFKEAIDGRDVNASKIHQQHFSGAELLLMKDCGFPFLETFPIESITEDQRLQCDLQCIVKLKPVFKFILTLPGVEKALLDAGWESQLLKTLNFLLPSSRIPLPNPRVLLPSLRIFFPTRESFSPTQNSSSKPEHASLELKEDDQSPEQIAMAAEGSREGKNTDSDQRTQDEDEKDDLTSHSVLDPTVPNVILIELRSALLGVISSVIGGHSESRQSSGASSDLDLEVSNGNVRKVYGIVDRNRKILSL</sequence>
<gene>
    <name evidence="2" type="ORF">GYMLUDRAFT_245483</name>
</gene>
<name>A0A0D0B6L8_9AGAR</name>
<keyword evidence="3" id="KW-1185">Reference proteome</keyword>
<dbReference type="Proteomes" id="UP000053593">
    <property type="component" value="Unassembled WGS sequence"/>
</dbReference>
<feature type="compositionally biased region" description="Polar residues" evidence="1">
    <location>
        <begin position="284"/>
        <end position="293"/>
    </location>
</feature>
<evidence type="ECO:0000313" key="2">
    <source>
        <dbReference type="EMBL" id="KIK59035.1"/>
    </source>
</evidence>
<feature type="compositionally biased region" description="Basic and acidic residues" evidence="1">
    <location>
        <begin position="294"/>
        <end position="306"/>
    </location>
</feature>
<reference evidence="2 3" key="1">
    <citation type="submission" date="2014-04" db="EMBL/GenBank/DDBJ databases">
        <title>Evolutionary Origins and Diversification of the Mycorrhizal Mutualists.</title>
        <authorList>
            <consortium name="DOE Joint Genome Institute"/>
            <consortium name="Mycorrhizal Genomics Consortium"/>
            <person name="Kohler A."/>
            <person name="Kuo A."/>
            <person name="Nagy L.G."/>
            <person name="Floudas D."/>
            <person name="Copeland A."/>
            <person name="Barry K.W."/>
            <person name="Cichocki N."/>
            <person name="Veneault-Fourrey C."/>
            <person name="LaButti K."/>
            <person name="Lindquist E.A."/>
            <person name="Lipzen A."/>
            <person name="Lundell T."/>
            <person name="Morin E."/>
            <person name="Murat C."/>
            <person name="Riley R."/>
            <person name="Ohm R."/>
            <person name="Sun H."/>
            <person name="Tunlid A."/>
            <person name="Henrissat B."/>
            <person name="Grigoriev I.V."/>
            <person name="Hibbett D.S."/>
            <person name="Martin F."/>
        </authorList>
    </citation>
    <scope>NUCLEOTIDE SEQUENCE [LARGE SCALE GENOMIC DNA]</scope>
    <source>
        <strain evidence="2 3">FD-317 M1</strain>
    </source>
</reference>
<feature type="compositionally biased region" description="Basic and acidic residues" evidence="1">
    <location>
        <begin position="318"/>
        <end position="332"/>
    </location>
</feature>
<dbReference type="EMBL" id="KN834781">
    <property type="protein sequence ID" value="KIK59035.1"/>
    <property type="molecule type" value="Genomic_DNA"/>
</dbReference>
<feature type="region of interest" description="Disordered" evidence="1">
    <location>
        <begin position="284"/>
        <end position="344"/>
    </location>
</feature>
<evidence type="ECO:0000313" key="3">
    <source>
        <dbReference type="Proteomes" id="UP000053593"/>
    </source>
</evidence>
<dbReference type="AlphaFoldDB" id="A0A0D0B6L8"/>
<organism evidence="2 3">
    <name type="scientific">Collybiopsis luxurians FD-317 M1</name>
    <dbReference type="NCBI Taxonomy" id="944289"/>
    <lineage>
        <taxon>Eukaryota</taxon>
        <taxon>Fungi</taxon>
        <taxon>Dikarya</taxon>
        <taxon>Basidiomycota</taxon>
        <taxon>Agaricomycotina</taxon>
        <taxon>Agaricomycetes</taxon>
        <taxon>Agaricomycetidae</taxon>
        <taxon>Agaricales</taxon>
        <taxon>Marasmiineae</taxon>
        <taxon>Omphalotaceae</taxon>
        <taxon>Collybiopsis</taxon>
        <taxon>Collybiopsis luxurians</taxon>
    </lineage>
</organism>
<proteinExistence type="predicted"/>
<accession>A0A0D0B6L8</accession>
<evidence type="ECO:0000256" key="1">
    <source>
        <dbReference type="SAM" id="MobiDB-lite"/>
    </source>
</evidence>
<protein>
    <submittedName>
        <fullName evidence="2">Uncharacterized protein</fullName>
    </submittedName>
</protein>
<dbReference type="HOGENOM" id="CLU_669130_0_0_1"/>